<evidence type="ECO:0000313" key="2">
    <source>
        <dbReference type="WBParaSite" id="Hba_18524"/>
    </source>
</evidence>
<dbReference type="SUPFAM" id="SSF49313">
    <property type="entry name" value="Cadherin-like"/>
    <property type="match status" value="1"/>
</dbReference>
<proteinExistence type="predicted"/>
<dbReference type="Gene3D" id="2.60.40.60">
    <property type="entry name" value="Cadherins"/>
    <property type="match status" value="1"/>
</dbReference>
<sequence>MEVGTPRPHAVRTRVLCDCGQGSRAKCRRQYRSAAICGPAWHRIPDDTLSSVNGRVSGVLQPMFPILNALDMQSIRMASLFSDFIDKLNIVFPFELFDGLDRKWIDRFLVAITDISESGNLISTKEKDEIGGKNDDSELIDRWNNTVTEWTSGQTQNFMGRQETIPYSDAKQLVVSADRLKSLTRQNGATDPFSLMHNYIGRILATTGNEDEVRQYIFPSLYLLFFNGNYSEFLHFLLQSCLLASVLIDPLPLEEDDSVFIHVYINNLKDVDLTNIDLSLDFLRNDPFSPLIQFGIGPSWSSGINNLNGFGVLGPHSSFEIHWSRKIISTTRLTTTAHYQVRYLESHSEIVKHTLLTQLFDYAQISNISSVLSVDGKIAPVEDVHIYWVRAALEEKEGFLVSSLGESEPYYFFRPDSGSIVNVVPLQFISSKVESTKNPYRVKVEAIFKNLESPGFSGSLWASLPLPEIPEQYRLIKIIDRRGSRQRILQPVSWIDQNRTLHIIDSSAAFPVSEITYDLVFANPREMQMPSFEQSIYRVQVMPEAWPSVGSIIANLAAHSPDGHPLTYSLYSPDNEKLFSVDHNTGDLFIESSVPSGDEFCLVLIARDDNGQETRVPVVVNTGGPRKECVLFATDGLSPIIHQSSKTAITTKVQWTSSTIRPITEPSETTDDFMTPPVLSISPDISPETISTTITITPTMSLTTSTLSAIHHMSSIQTTVQTTSILHEEMTTNLPTTEDMEIHTITPDKTLLPMTTTIAITEFSELPLTLTENKITSKTSVETEAPSSTTTWISETQENTDKFPTPPTVQLPNDLETTTTNYIVTNEATVIYSISSDANEPTTEVPITTPPATIIYTVSSESPLWMLTGGTKESLPYQTSTEHLYTVTPDYTLLTTLTMTEPVRTTTEYIYTASEEPKPVTTNESIGLPIVIPTESSQTSFSTVKTMTPSTIRSVLFSSTPYTIVSIPTTKKITEDACVKSGLSIWKLICDLSKTAKQKGF</sequence>
<dbReference type="InterPro" id="IPR015919">
    <property type="entry name" value="Cadherin-like_sf"/>
</dbReference>
<keyword evidence="1" id="KW-1185">Reference proteome</keyword>
<reference evidence="2" key="1">
    <citation type="submission" date="2016-11" db="UniProtKB">
        <authorList>
            <consortium name="WormBaseParasite"/>
        </authorList>
    </citation>
    <scope>IDENTIFICATION</scope>
</reference>
<dbReference type="CDD" id="cd11304">
    <property type="entry name" value="Cadherin_repeat"/>
    <property type="match status" value="1"/>
</dbReference>
<dbReference type="GO" id="GO:0016020">
    <property type="term" value="C:membrane"/>
    <property type="evidence" value="ECO:0007669"/>
    <property type="project" value="InterPro"/>
</dbReference>
<dbReference type="GO" id="GO:0005509">
    <property type="term" value="F:calcium ion binding"/>
    <property type="evidence" value="ECO:0007669"/>
    <property type="project" value="InterPro"/>
</dbReference>
<name>A0A1I7XLC6_HETBA</name>
<accession>A0A1I7XLC6</accession>
<dbReference type="WBParaSite" id="Hba_18524">
    <property type="protein sequence ID" value="Hba_18524"/>
    <property type="gene ID" value="Hba_18524"/>
</dbReference>
<protein>
    <submittedName>
        <fullName evidence="2">Cadherin domain-containing protein</fullName>
    </submittedName>
</protein>
<organism evidence="1 2">
    <name type="scientific">Heterorhabditis bacteriophora</name>
    <name type="common">Entomopathogenic nematode worm</name>
    <dbReference type="NCBI Taxonomy" id="37862"/>
    <lineage>
        <taxon>Eukaryota</taxon>
        <taxon>Metazoa</taxon>
        <taxon>Ecdysozoa</taxon>
        <taxon>Nematoda</taxon>
        <taxon>Chromadorea</taxon>
        <taxon>Rhabditida</taxon>
        <taxon>Rhabditina</taxon>
        <taxon>Rhabditomorpha</taxon>
        <taxon>Strongyloidea</taxon>
        <taxon>Heterorhabditidae</taxon>
        <taxon>Heterorhabditis</taxon>
    </lineage>
</organism>
<dbReference type="Proteomes" id="UP000095283">
    <property type="component" value="Unplaced"/>
</dbReference>
<evidence type="ECO:0000313" key="1">
    <source>
        <dbReference type="Proteomes" id="UP000095283"/>
    </source>
</evidence>
<dbReference type="AlphaFoldDB" id="A0A1I7XLC6"/>